<reference evidence="2" key="1">
    <citation type="submission" date="2019-03" db="EMBL/GenBank/DDBJ databases">
        <title>Lake Tanganyika Metagenome-Assembled Genomes (MAGs).</title>
        <authorList>
            <person name="Tran P."/>
        </authorList>
    </citation>
    <scope>NUCLEOTIDE SEQUENCE</scope>
    <source>
        <strain evidence="2">M_DeepCast_400m_m2_100</strain>
    </source>
</reference>
<dbReference type="AlphaFoldDB" id="A0A937XD53"/>
<feature type="non-terminal residue" evidence="2">
    <location>
        <position position="489"/>
    </location>
</feature>
<feature type="chain" id="PRO_5037381715" description="Right handed beta helix domain-containing protein" evidence="1">
    <location>
        <begin position="32"/>
        <end position="489"/>
    </location>
</feature>
<accession>A0A937XD53</accession>
<dbReference type="InterPro" id="IPR012334">
    <property type="entry name" value="Pectin_lyas_fold"/>
</dbReference>
<sequence>MRRVGIWASHKGLGALLALMMSALLPAGAGAATIDVPGDYATIQAAVNAASAGDEIHVAAGFFTEQVHVTKNDISIVGAGLGSTVIQCPTGTLAQSFTTGANTNYPIVFADGVTGFSLSGLTVDGDRQGNANYRFIGVAFWNSSGWMQDVKVLRITNNPISGAQHGVGVYAYNNAPGSYSVSLTDVWIEDYQKNGTALMGDGLTVDLLRVTAVGWGPTEVTAQNGIQIGYGAAATVRDCVVSDHMYTGSGWASTGILLYGASGTVSVVDCELTDNFPSVYLLDGDATFTRTKIAHGDADAGDGFYAYNSTSAFRGEAVRALPSPFDEREDYPRRRGDMAVALDACEVIGNSAADSWGVGGFGTGSMGVDLTITGSIVSGWDYGVLSYYNGSSYPAPVHLTLHDCDLSGNTSAAVAHLYDAQVADASGNWWGASTPAGVAARIYGPVDYTPWLHSGSNTADPGFQGDFSVLWVDDDSPQTGATGRIQEGI</sequence>
<evidence type="ECO:0000313" key="3">
    <source>
        <dbReference type="Proteomes" id="UP000748308"/>
    </source>
</evidence>
<dbReference type="EMBL" id="VGIY01000312">
    <property type="protein sequence ID" value="MBM3318281.1"/>
    <property type="molecule type" value="Genomic_DNA"/>
</dbReference>
<comment type="caution">
    <text evidence="2">The sequence shown here is derived from an EMBL/GenBank/DDBJ whole genome shotgun (WGS) entry which is preliminary data.</text>
</comment>
<proteinExistence type="predicted"/>
<gene>
    <name evidence="2" type="ORF">FJY75_10575</name>
</gene>
<dbReference type="SUPFAM" id="SSF51126">
    <property type="entry name" value="Pectin lyase-like"/>
    <property type="match status" value="1"/>
</dbReference>
<dbReference type="InterPro" id="IPR011050">
    <property type="entry name" value="Pectin_lyase_fold/virulence"/>
</dbReference>
<dbReference type="Gene3D" id="2.160.20.10">
    <property type="entry name" value="Single-stranded right-handed beta-helix, Pectin lyase-like"/>
    <property type="match status" value="2"/>
</dbReference>
<evidence type="ECO:0000256" key="1">
    <source>
        <dbReference type="SAM" id="SignalP"/>
    </source>
</evidence>
<name>A0A937XD53_UNCEI</name>
<organism evidence="2 3">
    <name type="scientific">Eiseniibacteriota bacterium</name>
    <dbReference type="NCBI Taxonomy" id="2212470"/>
    <lineage>
        <taxon>Bacteria</taxon>
        <taxon>Candidatus Eiseniibacteriota</taxon>
    </lineage>
</organism>
<evidence type="ECO:0000313" key="2">
    <source>
        <dbReference type="EMBL" id="MBM3318281.1"/>
    </source>
</evidence>
<dbReference type="Proteomes" id="UP000748308">
    <property type="component" value="Unassembled WGS sequence"/>
</dbReference>
<protein>
    <recommendedName>
        <fullName evidence="4">Right handed beta helix domain-containing protein</fullName>
    </recommendedName>
</protein>
<keyword evidence="1" id="KW-0732">Signal</keyword>
<evidence type="ECO:0008006" key="4">
    <source>
        <dbReference type="Google" id="ProtNLM"/>
    </source>
</evidence>
<feature type="signal peptide" evidence="1">
    <location>
        <begin position="1"/>
        <end position="31"/>
    </location>
</feature>